<dbReference type="EMBL" id="CAADRA010005323">
    <property type="protein sequence ID" value="VFT88589.1"/>
    <property type="molecule type" value="Genomic_DNA"/>
</dbReference>
<reference evidence="2" key="2">
    <citation type="submission" date="2019-06" db="EMBL/GenBank/DDBJ databases">
        <title>Genomics analysis of Aphanomyces spp. identifies a new class of oomycete effector associated with host adaptation.</title>
        <authorList>
            <person name="Gaulin E."/>
        </authorList>
    </citation>
    <scope>NUCLEOTIDE SEQUENCE</scope>
    <source>
        <strain evidence="2">CBS 578.67</strain>
    </source>
</reference>
<reference evidence="3 4" key="1">
    <citation type="submission" date="2019-03" db="EMBL/GenBank/DDBJ databases">
        <authorList>
            <person name="Gaulin E."/>
            <person name="Dumas B."/>
        </authorList>
    </citation>
    <scope>NUCLEOTIDE SEQUENCE [LARGE SCALE GENOMIC DNA]</scope>
    <source>
        <strain evidence="3">CBS 568.67</strain>
    </source>
</reference>
<evidence type="ECO:0000313" key="3">
    <source>
        <dbReference type="EMBL" id="VFT88589.1"/>
    </source>
</evidence>
<dbReference type="PANTHER" id="PTHR37558">
    <property type="entry name" value="HTH CENPB-TYPE DOMAIN-CONTAINING PROTEIN"/>
    <property type="match status" value="1"/>
</dbReference>
<keyword evidence="4" id="KW-1185">Reference proteome</keyword>
<accession>A0A485KTT7</accession>
<evidence type="ECO:0000313" key="4">
    <source>
        <dbReference type="Proteomes" id="UP000332933"/>
    </source>
</evidence>
<feature type="coiled-coil region" evidence="1">
    <location>
        <begin position="155"/>
        <end position="189"/>
    </location>
</feature>
<evidence type="ECO:0000313" key="2">
    <source>
        <dbReference type="EMBL" id="KAF0697594.1"/>
    </source>
</evidence>
<dbReference type="OrthoDB" id="76425at2759"/>
<sequence length="207" mass="23008">MQSIHGSGLTASGCRKRCDDLLAAFHKENIASLRASGTDEQYNEREQLLQDLSDMIASITDKKRAVKEEKGKKEEKRETDGHVIREAAMAAMARAGEADVDSSDTDGSTSIAAKRLKRTSIDGTTNAILSITSFMENANDCKLQEIAVQKEANAIAARKLELEEKRYQLDKAEREARFSLEQQERLAQLDFLKGTLDMIRVIAKKSD</sequence>
<proteinExistence type="predicted"/>
<dbReference type="Proteomes" id="UP000332933">
    <property type="component" value="Unassembled WGS sequence"/>
</dbReference>
<gene>
    <name evidence="3" type="primary">Aste57867_11732</name>
    <name evidence="2" type="ORF">As57867_011688</name>
    <name evidence="3" type="ORF">ASTE57867_11732</name>
</gene>
<dbReference type="AlphaFoldDB" id="A0A485KTT7"/>
<protein>
    <submittedName>
        <fullName evidence="3">Aste57867_11732 protein</fullName>
    </submittedName>
</protein>
<organism evidence="3 4">
    <name type="scientific">Aphanomyces stellatus</name>
    <dbReference type="NCBI Taxonomy" id="120398"/>
    <lineage>
        <taxon>Eukaryota</taxon>
        <taxon>Sar</taxon>
        <taxon>Stramenopiles</taxon>
        <taxon>Oomycota</taxon>
        <taxon>Saprolegniomycetes</taxon>
        <taxon>Saprolegniales</taxon>
        <taxon>Verrucalvaceae</taxon>
        <taxon>Aphanomyces</taxon>
    </lineage>
</organism>
<keyword evidence="1" id="KW-0175">Coiled coil</keyword>
<dbReference type="PANTHER" id="PTHR37558:SF1">
    <property type="entry name" value="HTH CENPB-TYPE DOMAIN-CONTAINING PROTEIN"/>
    <property type="match status" value="1"/>
</dbReference>
<dbReference type="EMBL" id="VJMH01005302">
    <property type="protein sequence ID" value="KAF0697594.1"/>
    <property type="molecule type" value="Genomic_DNA"/>
</dbReference>
<name>A0A485KTT7_9STRA</name>
<evidence type="ECO:0000256" key="1">
    <source>
        <dbReference type="SAM" id="Coils"/>
    </source>
</evidence>